<sequence length="155" mass="18129">MNASAETVEAYLETLPEERREAVEKLRETILRHLPKGFEETISYGMIGYVVPLSVYPEGYHAAKGEPLPFMSLASQKNHIALYHMGLYAKPHLEEWFREEYEKRVTPKLDMGKSCIRLKKMDQIPYDLIGELSEKITVEEYIRAYEEAMENRKKK</sequence>
<dbReference type="Proteomes" id="UP000664218">
    <property type="component" value="Unassembled WGS sequence"/>
</dbReference>
<name>A0A939HD03_9CLOT</name>
<dbReference type="Pfam" id="PF08818">
    <property type="entry name" value="DUF1801"/>
    <property type="match status" value="1"/>
</dbReference>
<keyword evidence="3" id="KW-1185">Reference proteome</keyword>
<reference evidence="2" key="1">
    <citation type="submission" date="2021-03" db="EMBL/GenBank/DDBJ databases">
        <title>Proteiniclasticum marinus sp. nov., isolated from tidal flat sediment.</title>
        <authorList>
            <person name="Namirimu T."/>
            <person name="Yang J.-A."/>
            <person name="Yang S.-H."/>
            <person name="Kim Y.-J."/>
            <person name="Kwon K.K."/>
        </authorList>
    </citation>
    <scope>NUCLEOTIDE SEQUENCE</scope>
    <source>
        <strain evidence="2">SCR006</strain>
    </source>
</reference>
<dbReference type="AlphaFoldDB" id="A0A939HD03"/>
<dbReference type="EMBL" id="JAFNJU010000012">
    <property type="protein sequence ID" value="MBO1266080.1"/>
    <property type="molecule type" value="Genomic_DNA"/>
</dbReference>
<feature type="domain" description="YdhG-like" evidence="1">
    <location>
        <begin position="19"/>
        <end position="133"/>
    </location>
</feature>
<gene>
    <name evidence="2" type="ORF">J3A84_13670</name>
</gene>
<protein>
    <submittedName>
        <fullName evidence="2">DUF1801 domain-containing protein</fullName>
    </submittedName>
</protein>
<dbReference type="SUPFAM" id="SSF159888">
    <property type="entry name" value="YdhG-like"/>
    <property type="match status" value="1"/>
</dbReference>
<evidence type="ECO:0000313" key="3">
    <source>
        <dbReference type="Proteomes" id="UP000664218"/>
    </source>
</evidence>
<proteinExistence type="predicted"/>
<dbReference type="InterPro" id="IPR014922">
    <property type="entry name" value="YdhG-like"/>
</dbReference>
<organism evidence="2 3">
    <name type="scientific">Proteiniclasticum aestuarii</name>
    <dbReference type="NCBI Taxonomy" id="2817862"/>
    <lineage>
        <taxon>Bacteria</taxon>
        <taxon>Bacillati</taxon>
        <taxon>Bacillota</taxon>
        <taxon>Clostridia</taxon>
        <taxon>Eubacteriales</taxon>
        <taxon>Clostridiaceae</taxon>
        <taxon>Proteiniclasticum</taxon>
    </lineage>
</organism>
<evidence type="ECO:0000259" key="1">
    <source>
        <dbReference type="Pfam" id="PF08818"/>
    </source>
</evidence>
<dbReference type="Gene3D" id="3.90.1150.200">
    <property type="match status" value="1"/>
</dbReference>
<dbReference type="RefSeq" id="WP_207600607.1">
    <property type="nucleotide sequence ID" value="NZ_JAFNJU010000012.1"/>
</dbReference>
<evidence type="ECO:0000313" key="2">
    <source>
        <dbReference type="EMBL" id="MBO1266080.1"/>
    </source>
</evidence>
<accession>A0A939HD03</accession>
<comment type="caution">
    <text evidence="2">The sequence shown here is derived from an EMBL/GenBank/DDBJ whole genome shotgun (WGS) entry which is preliminary data.</text>
</comment>